<comment type="caution">
    <text evidence="1">The sequence shown here is derived from an EMBL/GenBank/DDBJ whole genome shotgun (WGS) entry which is preliminary data.</text>
</comment>
<organism evidence="1 2">
    <name type="scientific">Algoriphagus taiwanensis</name>
    <dbReference type="NCBI Taxonomy" id="1445656"/>
    <lineage>
        <taxon>Bacteria</taxon>
        <taxon>Pseudomonadati</taxon>
        <taxon>Bacteroidota</taxon>
        <taxon>Cytophagia</taxon>
        <taxon>Cytophagales</taxon>
        <taxon>Cyclobacteriaceae</taxon>
        <taxon>Algoriphagus</taxon>
    </lineage>
</organism>
<accession>A0ABQ6PZV6</accession>
<protein>
    <submittedName>
        <fullName evidence="1">Uncharacterized protein</fullName>
    </submittedName>
</protein>
<evidence type="ECO:0000313" key="2">
    <source>
        <dbReference type="Proteomes" id="UP001307705"/>
    </source>
</evidence>
<reference evidence="1 2" key="1">
    <citation type="submission" date="2023-08" db="EMBL/GenBank/DDBJ databases">
        <title>Draft genome sequence of Algoriphagus taiwanensis.</title>
        <authorList>
            <person name="Takatani N."/>
            <person name="Hosokawa M."/>
            <person name="Sawabe T."/>
        </authorList>
    </citation>
    <scope>NUCLEOTIDE SEQUENCE [LARGE SCALE GENOMIC DNA]</scope>
    <source>
        <strain evidence="1 2">JCM 19755</strain>
    </source>
</reference>
<dbReference type="EMBL" id="BTPE01000004">
    <property type="protein sequence ID" value="GMQ33136.1"/>
    <property type="molecule type" value="Genomic_DNA"/>
</dbReference>
<dbReference type="RefSeq" id="WP_338227912.1">
    <property type="nucleotide sequence ID" value="NZ_BTPE01000004.1"/>
</dbReference>
<sequence>MEKITIEVSKSVANAWNALEDKKKKEINELVSKIISQSEKSKNIDYWERLREIRKNASEKGLTEDILNQILNED</sequence>
<name>A0ABQ6PZV6_9BACT</name>
<proteinExistence type="predicted"/>
<evidence type="ECO:0000313" key="1">
    <source>
        <dbReference type="EMBL" id="GMQ33136.1"/>
    </source>
</evidence>
<gene>
    <name evidence="1" type="ORF">Ataiwa_14080</name>
</gene>
<dbReference type="Proteomes" id="UP001307705">
    <property type="component" value="Unassembled WGS sequence"/>
</dbReference>
<keyword evidence="2" id="KW-1185">Reference proteome</keyword>